<dbReference type="CDD" id="cd04301">
    <property type="entry name" value="NAT_SF"/>
    <property type="match status" value="1"/>
</dbReference>
<gene>
    <name evidence="2" type="ORF">GCM10009676_43790</name>
</gene>
<organism evidence="2 3">
    <name type="scientific">Prauserella halophila</name>
    <dbReference type="NCBI Taxonomy" id="185641"/>
    <lineage>
        <taxon>Bacteria</taxon>
        <taxon>Bacillati</taxon>
        <taxon>Actinomycetota</taxon>
        <taxon>Actinomycetes</taxon>
        <taxon>Pseudonocardiales</taxon>
        <taxon>Pseudonocardiaceae</taxon>
        <taxon>Prauserella</taxon>
    </lineage>
</organism>
<dbReference type="Gene3D" id="3.40.630.30">
    <property type="match status" value="1"/>
</dbReference>
<dbReference type="InterPro" id="IPR052742">
    <property type="entry name" value="Mito_N-acetyltransferase"/>
</dbReference>
<dbReference type="PANTHER" id="PTHR43138">
    <property type="entry name" value="ACETYLTRANSFERASE, GNAT FAMILY"/>
    <property type="match status" value="1"/>
</dbReference>
<evidence type="ECO:0000313" key="2">
    <source>
        <dbReference type="EMBL" id="GAA1252176.1"/>
    </source>
</evidence>
<name>A0ABP4H916_9PSEU</name>
<proteinExistence type="predicted"/>
<dbReference type="PROSITE" id="PS51186">
    <property type="entry name" value="GNAT"/>
    <property type="match status" value="1"/>
</dbReference>
<dbReference type="Pfam" id="PF00583">
    <property type="entry name" value="Acetyltransf_1"/>
    <property type="match status" value="1"/>
</dbReference>
<accession>A0ABP4H916</accession>
<dbReference type="SUPFAM" id="SSF55729">
    <property type="entry name" value="Acyl-CoA N-acyltransferases (Nat)"/>
    <property type="match status" value="1"/>
</dbReference>
<protein>
    <submittedName>
        <fullName evidence="2">GNAT family N-acetyltransferase</fullName>
    </submittedName>
</protein>
<dbReference type="Proteomes" id="UP001500653">
    <property type="component" value="Unassembled WGS sequence"/>
</dbReference>
<reference evidence="3" key="1">
    <citation type="journal article" date="2019" name="Int. J. Syst. Evol. Microbiol.">
        <title>The Global Catalogue of Microorganisms (GCM) 10K type strain sequencing project: providing services to taxonomists for standard genome sequencing and annotation.</title>
        <authorList>
            <consortium name="The Broad Institute Genomics Platform"/>
            <consortium name="The Broad Institute Genome Sequencing Center for Infectious Disease"/>
            <person name="Wu L."/>
            <person name="Ma J."/>
        </authorList>
    </citation>
    <scope>NUCLEOTIDE SEQUENCE [LARGE SCALE GENOMIC DNA]</scope>
    <source>
        <strain evidence="3">JCM 13023</strain>
    </source>
</reference>
<sequence>MQIREFTDADWDAVWPIVQEVIKAEDTYAVEPDLTPEQAYEFWVAGQHTVVAVDDTGGGGILGTAHMSPVRPARGSHVANASFMVSSAARGKGVGEALVRYALDRARADGYAGMQFNAVIETNTSAVKLYERLGFRIIGTVPGAFDHPVQGRVGLHIMYIEL</sequence>
<feature type="domain" description="N-acetyltransferase" evidence="1">
    <location>
        <begin position="1"/>
        <end position="161"/>
    </location>
</feature>
<evidence type="ECO:0000259" key="1">
    <source>
        <dbReference type="PROSITE" id="PS51186"/>
    </source>
</evidence>
<evidence type="ECO:0000313" key="3">
    <source>
        <dbReference type="Proteomes" id="UP001500653"/>
    </source>
</evidence>
<dbReference type="RefSeq" id="WP_253865251.1">
    <property type="nucleotide sequence ID" value="NZ_BAAALN010000019.1"/>
</dbReference>
<dbReference type="PANTHER" id="PTHR43138:SF1">
    <property type="entry name" value="N-ACETYLTRANSFERASE ACA1"/>
    <property type="match status" value="1"/>
</dbReference>
<dbReference type="InterPro" id="IPR000182">
    <property type="entry name" value="GNAT_dom"/>
</dbReference>
<keyword evidence="3" id="KW-1185">Reference proteome</keyword>
<comment type="caution">
    <text evidence="2">The sequence shown here is derived from an EMBL/GenBank/DDBJ whole genome shotgun (WGS) entry which is preliminary data.</text>
</comment>
<dbReference type="InterPro" id="IPR016181">
    <property type="entry name" value="Acyl_CoA_acyltransferase"/>
</dbReference>
<dbReference type="EMBL" id="BAAALN010000019">
    <property type="protein sequence ID" value="GAA1252176.1"/>
    <property type="molecule type" value="Genomic_DNA"/>
</dbReference>